<dbReference type="Pfam" id="PF01253">
    <property type="entry name" value="SUI1"/>
    <property type="match status" value="1"/>
</dbReference>
<feature type="domain" description="DM2" evidence="4">
    <location>
        <begin position="388"/>
        <end position="475"/>
    </location>
</feature>
<dbReference type="GO" id="GO:0003743">
    <property type="term" value="F:translation initiation factor activity"/>
    <property type="evidence" value="ECO:0007669"/>
    <property type="project" value="InterPro"/>
</dbReference>
<dbReference type="CDD" id="cd21156">
    <property type="entry name" value="PUA_eIF2d-like"/>
    <property type="match status" value="1"/>
</dbReference>
<evidence type="ECO:0000256" key="1">
    <source>
        <dbReference type="ARBA" id="ARBA00010359"/>
    </source>
</evidence>
<evidence type="ECO:0000313" key="6">
    <source>
        <dbReference type="Proteomes" id="UP000054107"/>
    </source>
</evidence>
<dbReference type="InterPro" id="IPR039757">
    <property type="entry name" value="EIF2D"/>
</dbReference>
<keyword evidence="6" id="KW-1185">Reference proteome</keyword>
<evidence type="ECO:0000313" key="5">
    <source>
        <dbReference type="EMBL" id="CEP07922.1"/>
    </source>
</evidence>
<dbReference type="Gene3D" id="3.10.400.20">
    <property type="match status" value="1"/>
</dbReference>
<dbReference type="PROSITE" id="PS50296">
    <property type="entry name" value="SUI1"/>
    <property type="match status" value="1"/>
</dbReference>
<feature type="region of interest" description="Disordered" evidence="2">
    <location>
        <begin position="193"/>
        <end position="215"/>
    </location>
</feature>
<name>A0A0B7MSB9_9FUNG</name>
<dbReference type="GO" id="GO:0001731">
    <property type="term" value="P:formation of translation preinitiation complex"/>
    <property type="evidence" value="ECO:0007669"/>
    <property type="project" value="InterPro"/>
</dbReference>
<dbReference type="Pfam" id="PF17832">
    <property type="entry name" value="Pre-PUA"/>
    <property type="match status" value="1"/>
</dbReference>
<dbReference type="InterPro" id="IPR039759">
    <property type="entry name" value="eIF2D_SUI1"/>
</dbReference>
<feature type="compositionally biased region" description="Acidic residues" evidence="2">
    <location>
        <begin position="193"/>
        <end position="212"/>
    </location>
</feature>
<dbReference type="SUPFAM" id="SSF88697">
    <property type="entry name" value="PUA domain-like"/>
    <property type="match status" value="1"/>
</dbReference>
<feature type="domain" description="SUI1" evidence="3">
    <location>
        <begin position="499"/>
        <end position="575"/>
    </location>
</feature>
<evidence type="ECO:0000259" key="3">
    <source>
        <dbReference type="PROSITE" id="PS50296"/>
    </source>
</evidence>
<dbReference type="STRING" id="35722.A0A0B7MSB9"/>
<dbReference type="InterPro" id="IPR041366">
    <property type="entry name" value="Pre-PUA"/>
</dbReference>
<accession>A0A0B7MSB9</accession>
<dbReference type="CDD" id="cd11608">
    <property type="entry name" value="eIF2D_C"/>
    <property type="match status" value="1"/>
</dbReference>
<dbReference type="Proteomes" id="UP000054107">
    <property type="component" value="Unassembled WGS sequence"/>
</dbReference>
<organism evidence="5 6">
    <name type="scientific">Parasitella parasitica</name>
    <dbReference type="NCBI Taxonomy" id="35722"/>
    <lineage>
        <taxon>Eukaryota</taxon>
        <taxon>Fungi</taxon>
        <taxon>Fungi incertae sedis</taxon>
        <taxon>Mucoromycota</taxon>
        <taxon>Mucoromycotina</taxon>
        <taxon>Mucoromycetes</taxon>
        <taxon>Mucorales</taxon>
        <taxon>Mucorineae</taxon>
        <taxon>Mucoraceae</taxon>
        <taxon>Parasitella</taxon>
    </lineage>
</organism>
<dbReference type="InterPro" id="IPR036885">
    <property type="entry name" value="SWIB_MDM2_dom_sf"/>
</dbReference>
<comment type="similarity">
    <text evidence="1">Belongs to the eIF2D family.</text>
</comment>
<dbReference type="Pfam" id="PF26291">
    <property type="entry name" value="SWIB_eIF2D"/>
    <property type="match status" value="1"/>
</dbReference>
<dbReference type="SUPFAM" id="SSF47592">
    <property type="entry name" value="SWIB/MDM2 domain"/>
    <property type="match status" value="1"/>
</dbReference>
<dbReference type="InterPro" id="IPR057429">
    <property type="entry name" value="WH_eIF2D"/>
</dbReference>
<dbReference type="SUPFAM" id="SSF55159">
    <property type="entry name" value="eIF1-like"/>
    <property type="match status" value="1"/>
</dbReference>
<dbReference type="Pfam" id="PF25304">
    <property type="entry name" value="WHD_eIF2D"/>
    <property type="match status" value="1"/>
</dbReference>
<dbReference type="InterPro" id="IPR058886">
    <property type="entry name" value="SWIB_eIF2D"/>
</dbReference>
<reference evidence="5 6" key="1">
    <citation type="submission" date="2014-09" db="EMBL/GenBank/DDBJ databases">
        <authorList>
            <person name="Ellenberger Sabrina"/>
        </authorList>
    </citation>
    <scope>NUCLEOTIDE SEQUENCE [LARGE SCALE GENOMIC DNA]</scope>
    <source>
        <strain evidence="5 6">CBS 412.66</strain>
    </source>
</reference>
<dbReference type="AlphaFoldDB" id="A0A0B7MSB9"/>
<evidence type="ECO:0000259" key="4">
    <source>
        <dbReference type="PROSITE" id="PS51925"/>
    </source>
</evidence>
<dbReference type="Pfam" id="PF26292">
    <property type="entry name" value="PUA_elF2D"/>
    <property type="match status" value="1"/>
</dbReference>
<dbReference type="FunFam" id="3.30.780.10:FF:000008">
    <property type="entry name" value="eukaryotic translation initiation factor 2D"/>
    <property type="match status" value="1"/>
</dbReference>
<proteinExistence type="inferred from homology"/>
<dbReference type="Gene3D" id="3.30.780.10">
    <property type="entry name" value="SUI1-like domain"/>
    <property type="match status" value="1"/>
</dbReference>
<dbReference type="InterPro" id="IPR048248">
    <property type="entry name" value="PUA_eIF2d-like"/>
</dbReference>
<evidence type="ECO:0008006" key="7">
    <source>
        <dbReference type="Google" id="ProtNLM"/>
    </source>
</evidence>
<gene>
    <name evidence="5" type="primary">PARPA_01231.1 scaffold 1359</name>
</gene>
<dbReference type="EMBL" id="LN719426">
    <property type="protein sequence ID" value="CEP07922.1"/>
    <property type="molecule type" value="Genomic_DNA"/>
</dbReference>
<evidence type="ECO:0000256" key="2">
    <source>
        <dbReference type="SAM" id="MobiDB-lite"/>
    </source>
</evidence>
<protein>
    <recommendedName>
        <fullName evidence="7">SUI1 domain-containing protein</fullName>
    </recommendedName>
</protein>
<dbReference type="InterPro" id="IPR036877">
    <property type="entry name" value="SUI1_dom_sf"/>
</dbReference>
<dbReference type="PANTHER" id="PTHR12217:SF4">
    <property type="entry name" value="EUKARYOTIC TRANSLATION INITIATION FACTOR 2D"/>
    <property type="match status" value="1"/>
</dbReference>
<dbReference type="PROSITE" id="PS51925">
    <property type="entry name" value="SWIB_MDM2"/>
    <property type="match status" value="1"/>
</dbReference>
<dbReference type="PANTHER" id="PTHR12217">
    <property type="entry name" value="EUKARYOTIC TRANSLATION INITIATION FACTOR 2D"/>
    <property type="match status" value="1"/>
</dbReference>
<dbReference type="InterPro" id="IPR003121">
    <property type="entry name" value="SWIB_MDM2_domain"/>
</dbReference>
<sequence>MFKKPLTNLKSFSPLRSSDRRRFQNEAYGAYPSVKEICTAEEGASHLMPDDLLSAKFISHIGTAGVLYKHEKKPLWISLENMPPVPTVYTMWQYPSMLPKLYTWGPVVRKLMDGADLMIPGLVLGPEGQLPDLNTGDLVAITIKGYSIPLAVGTMALPTSNITPRSGMKGKAVHIIHIYKDFLWAMGDKSEPPDLESISDDDYEEEVNEEEHEQTKDIDVIAEKTQEISMMPDTTTNAKQLTTNEIDEWLLKSVYQALVFKIKHENASSVLPLSASSFYSAYIMPCRPLTVGSEVDIKKSSWKKLQKFLKALDKSGLLKTKEQRGETMVVSINYSHPSLQDLHKYKTMESATVQAANAKETAAKQAASAVKVTDATKSKNSISNQIEIQDIFKPLGNSLQKFFEEAKHDKDGLYTIPQVRQAMLDYIKIHDSVDPQNQKMINIDPVLCDAILTKQEYNLVNKLTRDQILHRICQKMQPFHSLKLPGKDAVLKKGPCKPIEVVQEVRQGRKTITKVTGVEGFGLDVEELCKELTRLCASSATYNPIHGVSPKNPLHEIMVQGPQIKNITHFVISKGVPARFIDTEDKTAKKGKGKK</sequence>
<dbReference type="OrthoDB" id="199771at2759"/>
<dbReference type="InterPro" id="IPR015947">
    <property type="entry name" value="PUA-like_sf"/>
</dbReference>
<dbReference type="PROSITE" id="PS50890">
    <property type="entry name" value="PUA"/>
    <property type="match status" value="1"/>
</dbReference>
<dbReference type="InterPro" id="IPR001950">
    <property type="entry name" value="SUI1"/>
</dbReference>